<dbReference type="InterPro" id="IPR016032">
    <property type="entry name" value="Sig_transdc_resp-reg_C-effctor"/>
</dbReference>
<feature type="coiled-coil region" evidence="1">
    <location>
        <begin position="763"/>
        <end position="797"/>
    </location>
</feature>
<dbReference type="Gene3D" id="2.130.10.10">
    <property type="entry name" value="YVTN repeat-like/Quinoprotein amine dehydrogenase"/>
    <property type="match status" value="2"/>
</dbReference>
<dbReference type="HOGENOM" id="CLU_013623_0_0_10"/>
<name>H2BVI6_GILLR</name>
<dbReference type="Pfam" id="PF07495">
    <property type="entry name" value="Y_Y_Y"/>
    <property type="match status" value="1"/>
</dbReference>
<dbReference type="SMART" id="SM00421">
    <property type="entry name" value="HTH_LUXR"/>
    <property type="match status" value="1"/>
</dbReference>
<evidence type="ECO:0000256" key="1">
    <source>
        <dbReference type="SAM" id="Coils"/>
    </source>
</evidence>
<organism evidence="5 6">
    <name type="scientific">Gillisia limnaea (strain DSM 15749 / LMG 21470 / R-8282)</name>
    <dbReference type="NCBI Taxonomy" id="865937"/>
    <lineage>
        <taxon>Bacteria</taxon>
        <taxon>Pseudomonadati</taxon>
        <taxon>Bacteroidota</taxon>
        <taxon>Flavobacteriia</taxon>
        <taxon>Flavobacteriales</taxon>
        <taxon>Flavobacteriaceae</taxon>
        <taxon>Gillisia</taxon>
    </lineage>
</organism>
<evidence type="ECO:0000256" key="3">
    <source>
        <dbReference type="SAM" id="SignalP"/>
    </source>
</evidence>
<protein>
    <submittedName>
        <fullName evidence="5">Two component regulator three Y domain-containing protein</fullName>
    </submittedName>
</protein>
<feature type="transmembrane region" description="Helical" evidence="2">
    <location>
        <begin position="728"/>
        <end position="749"/>
    </location>
</feature>
<dbReference type="AlphaFoldDB" id="H2BVI6"/>
<dbReference type="RefSeq" id="WP_006989204.1">
    <property type="nucleotide sequence ID" value="NZ_JH594606.1"/>
</dbReference>
<proteinExistence type="predicted"/>
<dbReference type="InterPro" id="IPR011123">
    <property type="entry name" value="Y_Y_Y"/>
</dbReference>
<dbReference type="Proteomes" id="UP000003844">
    <property type="component" value="Unassembled WGS sequence"/>
</dbReference>
<gene>
    <name evidence="5" type="ORF">Gilli_2262</name>
</gene>
<dbReference type="eggNOG" id="COG2771">
    <property type="taxonomic scope" value="Bacteria"/>
</dbReference>
<evidence type="ECO:0000256" key="2">
    <source>
        <dbReference type="SAM" id="Phobius"/>
    </source>
</evidence>
<keyword evidence="3" id="KW-0732">Signal</keyword>
<dbReference type="eggNOG" id="COG3292">
    <property type="taxonomic scope" value="Bacteria"/>
</dbReference>
<dbReference type="InterPro" id="IPR015943">
    <property type="entry name" value="WD40/YVTN_repeat-like_dom_sf"/>
</dbReference>
<sequence>MKLKYLLLFVLVSFPGFCQELPPVINFNPNQYNAGNQNWMVSQHSNRNIYIANSMGLLEYTGAEWSLYPMPNKTIARSVQVAGDKIFTGAYMEIGYWMKNSKGLLEYTSLMPKFPGEVNDGEQFWHIEHIGDVLVFQSFEGLYLCNLKTLEISRVPTPPVAITNLFKGESSVYFQMMAAGLFTIKNNQPEMVIPPLELLDIEIMHVSEKGSSLQLISRSGNFYEWDGQALRRTYLELSEKLRNQSIYSAHSLADNSLILGTVEQGIYHVDGKGNILLHFNQKNGLINNTVLDLFVDKDNNVWAGLDNGLSIINLDSAFLLYQDNYGNLGSVYTSLETEEFLYVGTNQGLYFKRKKDDIYTLMDGTNGQVWSLQRIGTNLFCGHNNGTYIINGEVATRIYDASGTWVVKNYEGNPGYYLQGHYNGISLLKEENGNFSFIGMIENFPHSSKFLISEKDGDIWAVNEHKGVYRIQMDFPGTTVNSIENYTFGDNSGINSSIFKFNDTLYYSSREKLFQFQELENKFNAESSLATLLDELDLVSGRMVNTSDNVLWGFLNDAVINIEAAQLSNAYKMGMVHLPNDLRNITLGYENITLLDNNSYLLGVSNGYLKFEKDFNRNLEYEIKIDKVFKAALDESPELIDLNEAPTFHYKTNNISFNYSIPEYKKFITPVYSYRLLGLSTNWSNWTETSSIDYTNLSYGDYEFQVKAKMGIQELDPVKYNFEVSRPWFLSYSAIAVYAMLLFIIGYFINKGYKRKHLRLIREKEKEMKLKNLEVEKRIIELQNEQLEKEMTGKNKELAVSTMSLIKKNEFLSSIKDKLKESKETSEVRSVIRTIDKDISEEDNWNFFKKAFNNADKDFFKKMKTTHPNLTSNDLKLCAYLRLNLSSKEIAPLLNISVKSVEIKRYRLRKKMELTHDSNLVDYILEV</sequence>
<keyword evidence="2" id="KW-0812">Transmembrane</keyword>
<dbReference type="EMBL" id="JH594606">
    <property type="protein sequence ID" value="EHQ02894.1"/>
    <property type="molecule type" value="Genomic_DNA"/>
</dbReference>
<dbReference type="GO" id="GO:0003677">
    <property type="term" value="F:DNA binding"/>
    <property type="evidence" value="ECO:0007669"/>
    <property type="project" value="InterPro"/>
</dbReference>
<accession>H2BVI6</accession>
<dbReference type="InterPro" id="IPR000792">
    <property type="entry name" value="Tscrpt_reg_LuxR_C"/>
</dbReference>
<evidence type="ECO:0000313" key="5">
    <source>
        <dbReference type="EMBL" id="EHQ02894.1"/>
    </source>
</evidence>
<dbReference type="Gene3D" id="1.10.10.10">
    <property type="entry name" value="Winged helix-like DNA-binding domain superfamily/Winged helix DNA-binding domain"/>
    <property type="match status" value="1"/>
</dbReference>
<keyword evidence="6" id="KW-1185">Reference proteome</keyword>
<dbReference type="Gene3D" id="2.60.40.10">
    <property type="entry name" value="Immunoglobulins"/>
    <property type="match status" value="1"/>
</dbReference>
<dbReference type="STRING" id="865937.Gilli_2262"/>
<feature type="chain" id="PRO_5003560641" evidence="3">
    <location>
        <begin position="19"/>
        <end position="927"/>
    </location>
</feature>
<reference evidence="6" key="1">
    <citation type="journal article" date="2012" name="Stand. Genomic Sci.">
        <title>Genome sequence of the Antarctic rhodopsins-containing flavobacterium Gillisia limnaea type strain (R-8282(T)).</title>
        <authorList>
            <person name="Riedel T."/>
            <person name="Held B."/>
            <person name="Nolan M."/>
            <person name="Lucas S."/>
            <person name="Lapidus A."/>
            <person name="Tice H."/>
            <person name="Del Rio T.G."/>
            <person name="Cheng J.F."/>
            <person name="Han C."/>
            <person name="Tapia R."/>
            <person name="Goodwin L.A."/>
            <person name="Pitluck S."/>
            <person name="Liolios K."/>
            <person name="Mavromatis K."/>
            <person name="Pagani I."/>
            <person name="Ivanova N."/>
            <person name="Mikhailova N."/>
            <person name="Pati A."/>
            <person name="Chen A."/>
            <person name="Palaniappan K."/>
            <person name="Land M."/>
            <person name="Rohde M."/>
            <person name="Tindall B.J."/>
            <person name="Detter J.C."/>
            <person name="Goker M."/>
            <person name="Bristow J."/>
            <person name="Eisen J.A."/>
            <person name="Markowitz V."/>
            <person name="Hugenholtz P."/>
            <person name="Kyrpides N.C."/>
            <person name="Klenk H.P."/>
            <person name="Woyke T."/>
        </authorList>
    </citation>
    <scope>NUCLEOTIDE SEQUENCE [LARGE SCALE GENOMIC DNA]</scope>
    <source>
        <strain evidence="6">DSM 15749 / LMG 21470 / R-8282</strain>
    </source>
</reference>
<dbReference type="InterPro" id="IPR036388">
    <property type="entry name" value="WH-like_DNA-bd_sf"/>
</dbReference>
<keyword evidence="2" id="KW-0472">Membrane</keyword>
<feature type="signal peptide" evidence="3">
    <location>
        <begin position="1"/>
        <end position="18"/>
    </location>
</feature>
<feature type="domain" description="HTH luxR-type" evidence="4">
    <location>
        <begin position="867"/>
        <end position="924"/>
    </location>
</feature>
<evidence type="ECO:0000313" key="6">
    <source>
        <dbReference type="Proteomes" id="UP000003844"/>
    </source>
</evidence>
<keyword evidence="2" id="KW-1133">Transmembrane helix</keyword>
<dbReference type="InterPro" id="IPR013783">
    <property type="entry name" value="Ig-like_fold"/>
</dbReference>
<dbReference type="GO" id="GO:0006355">
    <property type="term" value="P:regulation of DNA-templated transcription"/>
    <property type="evidence" value="ECO:0007669"/>
    <property type="project" value="InterPro"/>
</dbReference>
<dbReference type="Pfam" id="PF00196">
    <property type="entry name" value="GerE"/>
    <property type="match status" value="1"/>
</dbReference>
<dbReference type="OrthoDB" id="1090267at2"/>
<keyword evidence="1" id="KW-0175">Coiled coil</keyword>
<evidence type="ECO:0000259" key="4">
    <source>
        <dbReference type="SMART" id="SM00421"/>
    </source>
</evidence>
<dbReference type="SUPFAM" id="SSF46894">
    <property type="entry name" value="C-terminal effector domain of the bipartite response regulators"/>
    <property type="match status" value="1"/>
</dbReference>